<feature type="signal peptide" evidence="2">
    <location>
        <begin position="1"/>
        <end position="34"/>
    </location>
</feature>
<dbReference type="Proteomes" id="UP000215767">
    <property type="component" value="Unassembled WGS sequence"/>
</dbReference>
<dbReference type="Gene3D" id="1.20.1600.10">
    <property type="entry name" value="Outer membrane efflux proteins (OEP)"/>
    <property type="match status" value="1"/>
</dbReference>
<dbReference type="AlphaFoldDB" id="A0A261UYU1"/>
<accession>A0A261UYU1</accession>
<keyword evidence="3" id="KW-0175">Coiled coil</keyword>
<proteinExistence type="inferred from homology"/>
<dbReference type="GO" id="GO:0005886">
    <property type="term" value="C:plasma membrane"/>
    <property type="evidence" value="ECO:0007669"/>
    <property type="project" value="UniProtKB-SubCell"/>
</dbReference>
<dbReference type="Pfam" id="PF02321">
    <property type="entry name" value="OEP"/>
    <property type="match status" value="2"/>
</dbReference>
<protein>
    <submittedName>
        <fullName evidence="4">RND transporter</fullName>
    </submittedName>
</protein>
<dbReference type="GO" id="GO:0015562">
    <property type="term" value="F:efflux transmembrane transporter activity"/>
    <property type="evidence" value="ECO:0007669"/>
    <property type="project" value="InterPro"/>
</dbReference>
<evidence type="ECO:0000256" key="2">
    <source>
        <dbReference type="RuleBase" id="RU362097"/>
    </source>
</evidence>
<evidence type="ECO:0000256" key="1">
    <source>
        <dbReference type="ARBA" id="ARBA00007613"/>
    </source>
</evidence>
<keyword evidence="2" id="KW-0472">Membrane</keyword>
<dbReference type="OrthoDB" id="9770517at2"/>
<dbReference type="RefSeq" id="WP_094840232.1">
    <property type="nucleotide sequence ID" value="NZ_NEVS01000001.1"/>
</dbReference>
<keyword evidence="2" id="KW-0812">Transmembrane</keyword>
<keyword evidence="2" id="KW-0449">Lipoprotein</keyword>
<keyword evidence="2" id="KW-0564">Palmitate</keyword>
<feature type="coiled-coil region" evidence="3">
    <location>
        <begin position="77"/>
        <end position="111"/>
    </location>
</feature>
<sequence length="493" mass="52269">MIALTPIGRRAGRRLSFVPAALSALALLSGCAVGPDYVRPTMEIPAAYKEAGPWKTAQPGQVDPNQNWWEIYGDKTLDRLMAQANVANQTIAQAAAQYRQARALVAQARAAFWPQVTAGVSADRTRSMTNSGTKLGNTYAATLDASWEPDLWGAVRRSVEASNATAQSSAAQLAAARLSVQAALAQDYLQLRVTDEQKALFARTIAAFERSLKLTQSQYNAGVALRSDVALAEAQLRTAQASAIDLDTQRDQLEHAIAILTGRAPADFTLPPAPESWQANVPAIPAGVPSQLLERRPDIASAERLAAAANAQIGVEQAAYYPDLILSGGLGFSSGTAALSQWFNTPSRIWSLGAALAQTVFDGGLRGARVDEARAGFDAAVAQYKQTVLGGFQEVEDNLSNLRVLANESVAQDQAVEASRLSERLALAQYRAGTTTYLTVVTAQALTLSNERTAVDLLGRRLLSSVALIKATGGGWNAARLDTPMADAGTAVH</sequence>
<dbReference type="InterPro" id="IPR003423">
    <property type="entry name" value="OMP_efflux"/>
</dbReference>
<comment type="subcellular location">
    <subcellularLocation>
        <location evidence="2">Cell membrane</location>
        <topology evidence="2">Lipid-anchor</topology>
    </subcellularLocation>
</comment>
<evidence type="ECO:0000313" key="5">
    <source>
        <dbReference type="Proteomes" id="UP000215767"/>
    </source>
</evidence>
<dbReference type="PANTHER" id="PTHR30203:SF33">
    <property type="entry name" value="BLR4455 PROTEIN"/>
    <property type="match status" value="1"/>
</dbReference>
<dbReference type="NCBIfam" id="TIGR01845">
    <property type="entry name" value="outer_NodT"/>
    <property type="match status" value="1"/>
</dbReference>
<dbReference type="PANTHER" id="PTHR30203">
    <property type="entry name" value="OUTER MEMBRANE CATION EFFLUX PROTEIN"/>
    <property type="match status" value="1"/>
</dbReference>
<dbReference type="InterPro" id="IPR010131">
    <property type="entry name" value="MdtP/NodT-like"/>
</dbReference>
<dbReference type="EMBL" id="NEVS01000001">
    <property type="protein sequence ID" value="OZI67039.1"/>
    <property type="molecule type" value="Genomic_DNA"/>
</dbReference>
<dbReference type="SUPFAM" id="SSF56954">
    <property type="entry name" value="Outer membrane efflux proteins (OEP)"/>
    <property type="match status" value="1"/>
</dbReference>
<keyword evidence="2" id="KW-1134">Transmembrane beta strand</keyword>
<dbReference type="Gene3D" id="2.20.200.10">
    <property type="entry name" value="Outer membrane efflux proteins (OEP)"/>
    <property type="match status" value="1"/>
</dbReference>
<gene>
    <name evidence="4" type="ORF">CAL28_04885</name>
</gene>
<keyword evidence="5" id="KW-1185">Reference proteome</keyword>
<organism evidence="4 5">
    <name type="scientific">Bordetella genomosp. 11</name>
    <dbReference type="NCBI Taxonomy" id="1416808"/>
    <lineage>
        <taxon>Bacteria</taxon>
        <taxon>Pseudomonadati</taxon>
        <taxon>Pseudomonadota</taxon>
        <taxon>Betaproteobacteria</taxon>
        <taxon>Burkholderiales</taxon>
        <taxon>Alcaligenaceae</taxon>
        <taxon>Bordetella</taxon>
    </lineage>
</organism>
<feature type="chain" id="PRO_5011828180" evidence="2">
    <location>
        <begin position="35"/>
        <end position="493"/>
    </location>
</feature>
<comment type="similarity">
    <text evidence="1 2">Belongs to the outer membrane factor (OMF) (TC 1.B.17) family.</text>
</comment>
<comment type="caution">
    <text evidence="4">The sequence shown here is derived from an EMBL/GenBank/DDBJ whole genome shotgun (WGS) entry which is preliminary data.</text>
</comment>
<keyword evidence="2" id="KW-0732">Signal</keyword>
<reference evidence="5" key="1">
    <citation type="submission" date="2017-05" db="EMBL/GenBank/DDBJ databases">
        <title>Complete and WGS of Bordetella genogroups.</title>
        <authorList>
            <person name="Spilker T."/>
            <person name="Lipuma J."/>
        </authorList>
    </citation>
    <scope>NUCLEOTIDE SEQUENCE [LARGE SCALE GENOMIC DNA]</scope>
    <source>
        <strain evidence="5">AU8856</strain>
    </source>
</reference>
<evidence type="ECO:0000313" key="4">
    <source>
        <dbReference type="EMBL" id="OZI67039.1"/>
    </source>
</evidence>
<evidence type="ECO:0000256" key="3">
    <source>
        <dbReference type="SAM" id="Coils"/>
    </source>
</evidence>
<name>A0A261UYU1_9BORD</name>